<evidence type="ECO:0000256" key="8">
    <source>
        <dbReference type="SAM" id="Phobius"/>
    </source>
</evidence>
<name>A0A1H8VGY8_9GAMM</name>
<reference evidence="9 10" key="1">
    <citation type="submission" date="2016-10" db="EMBL/GenBank/DDBJ databases">
        <authorList>
            <person name="de Groot N.N."/>
        </authorList>
    </citation>
    <scope>NUCLEOTIDE SEQUENCE [LARGE SCALE GENOMIC DNA]</scope>
    <source>
        <strain evidence="9 10">CGMCC 1.6291</strain>
    </source>
</reference>
<evidence type="ECO:0000256" key="6">
    <source>
        <dbReference type="ARBA" id="ARBA00023136"/>
    </source>
</evidence>
<dbReference type="RefSeq" id="WP_091646067.1">
    <property type="nucleotide sequence ID" value="NZ_FOEG01000012.1"/>
</dbReference>
<keyword evidence="4 7" id="KW-0812">Transmembrane</keyword>
<organism evidence="9 10">
    <name type="scientific">Aquisalimonas asiatica</name>
    <dbReference type="NCBI Taxonomy" id="406100"/>
    <lineage>
        <taxon>Bacteria</taxon>
        <taxon>Pseudomonadati</taxon>
        <taxon>Pseudomonadota</taxon>
        <taxon>Gammaproteobacteria</taxon>
        <taxon>Chromatiales</taxon>
        <taxon>Ectothiorhodospiraceae</taxon>
        <taxon>Aquisalimonas</taxon>
    </lineage>
</organism>
<dbReference type="GO" id="GO:0022857">
    <property type="term" value="F:transmembrane transporter activity"/>
    <property type="evidence" value="ECO:0007669"/>
    <property type="project" value="InterPro"/>
</dbReference>
<keyword evidence="6 8" id="KW-0472">Membrane</keyword>
<evidence type="ECO:0000256" key="5">
    <source>
        <dbReference type="ARBA" id="ARBA00022989"/>
    </source>
</evidence>
<keyword evidence="7" id="KW-0813">Transport</keyword>
<keyword evidence="5 8" id="KW-1133">Transmembrane helix</keyword>
<evidence type="ECO:0000256" key="3">
    <source>
        <dbReference type="ARBA" id="ARBA00022475"/>
    </source>
</evidence>
<dbReference type="PANTHER" id="PTHR30558:SF3">
    <property type="entry name" value="BIOPOLYMER TRANSPORT PROTEIN EXBD-RELATED"/>
    <property type="match status" value="1"/>
</dbReference>
<dbReference type="PANTHER" id="PTHR30558">
    <property type="entry name" value="EXBD MEMBRANE COMPONENT OF PMF-DRIVEN MACROMOLECULE IMPORT SYSTEM"/>
    <property type="match status" value="1"/>
</dbReference>
<proteinExistence type="inferred from homology"/>
<dbReference type="STRING" id="406100.SAMN04488052_11262"/>
<comment type="similarity">
    <text evidence="2 7">Belongs to the ExbD/TolR family.</text>
</comment>
<dbReference type="GO" id="GO:0015031">
    <property type="term" value="P:protein transport"/>
    <property type="evidence" value="ECO:0007669"/>
    <property type="project" value="UniProtKB-KW"/>
</dbReference>
<accession>A0A1H8VGY8</accession>
<dbReference type="Proteomes" id="UP000199657">
    <property type="component" value="Unassembled WGS sequence"/>
</dbReference>
<dbReference type="InterPro" id="IPR003400">
    <property type="entry name" value="ExbD"/>
</dbReference>
<evidence type="ECO:0000256" key="7">
    <source>
        <dbReference type="RuleBase" id="RU003879"/>
    </source>
</evidence>
<evidence type="ECO:0000256" key="1">
    <source>
        <dbReference type="ARBA" id="ARBA00004162"/>
    </source>
</evidence>
<keyword evidence="10" id="KW-1185">Reference proteome</keyword>
<dbReference type="GO" id="GO:0005886">
    <property type="term" value="C:plasma membrane"/>
    <property type="evidence" value="ECO:0007669"/>
    <property type="project" value="UniProtKB-SubCell"/>
</dbReference>
<keyword evidence="3" id="KW-1003">Cell membrane</keyword>
<dbReference type="AlphaFoldDB" id="A0A1H8VGY8"/>
<feature type="transmembrane region" description="Helical" evidence="8">
    <location>
        <begin position="16"/>
        <end position="36"/>
    </location>
</feature>
<gene>
    <name evidence="9" type="ORF">SAMN04488052_11262</name>
</gene>
<comment type="subcellular location">
    <subcellularLocation>
        <location evidence="1">Cell membrane</location>
        <topology evidence="1">Single-pass membrane protein</topology>
    </subcellularLocation>
    <subcellularLocation>
        <location evidence="7">Cell membrane</location>
        <topology evidence="7">Single-pass type II membrane protein</topology>
    </subcellularLocation>
</comment>
<dbReference type="EMBL" id="FOEG01000012">
    <property type="protein sequence ID" value="SEP14590.1"/>
    <property type="molecule type" value="Genomic_DNA"/>
</dbReference>
<evidence type="ECO:0000256" key="4">
    <source>
        <dbReference type="ARBA" id="ARBA00022692"/>
    </source>
</evidence>
<evidence type="ECO:0000256" key="2">
    <source>
        <dbReference type="ARBA" id="ARBA00005811"/>
    </source>
</evidence>
<dbReference type="Pfam" id="PF02472">
    <property type="entry name" value="ExbD"/>
    <property type="match status" value="1"/>
</dbReference>
<evidence type="ECO:0000313" key="9">
    <source>
        <dbReference type="EMBL" id="SEP14590.1"/>
    </source>
</evidence>
<dbReference type="Gene3D" id="3.30.420.270">
    <property type="match status" value="1"/>
</dbReference>
<protein>
    <submittedName>
        <fullName evidence="9">Biopolymer transport protein ExbD</fullName>
    </submittedName>
</protein>
<dbReference type="OrthoDB" id="9793581at2"/>
<sequence length="132" mass="14742">MHIEYTDRPRRRKPSLTPLIDVVFILLVFFMLASTFTEWRSLELNVPADATAPSEDEAPPLVVRVGDDSVSLDGDTMELATVADAIADAISEDPERVVVVRPEGDVPLQRLVTVMERLNQVDGVRISLQREE</sequence>
<evidence type="ECO:0000313" key="10">
    <source>
        <dbReference type="Proteomes" id="UP000199657"/>
    </source>
</evidence>
<keyword evidence="7" id="KW-0653">Protein transport</keyword>